<dbReference type="InterPro" id="IPR036515">
    <property type="entry name" value="Transposase_17_sf"/>
</dbReference>
<organism evidence="2 3">
    <name type="scientific">Candidatus Adlerbacteria bacterium GW2011_GWA1_54_10</name>
    <dbReference type="NCBI Taxonomy" id="1618605"/>
    <lineage>
        <taxon>Bacteria</taxon>
        <taxon>Candidatus Adleribacteriota</taxon>
    </lineage>
</organism>
<dbReference type="SUPFAM" id="SSF143422">
    <property type="entry name" value="Transposase IS200-like"/>
    <property type="match status" value="1"/>
</dbReference>
<dbReference type="GO" id="GO:0004803">
    <property type="term" value="F:transposase activity"/>
    <property type="evidence" value="ECO:0007669"/>
    <property type="project" value="InterPro"/>
</dbReference>
<protein>
    <submittedName>
        <fullName evidence="2">Transposase</fullName>
    </submittedName>
</protein>
<dbReference type="GO" id="GO:0006313">
    <property type="term" value="P:DNA transposition"/>
    <property type="evidence" value="ECO:0007669"/>
    <property type="project" value="InterPro"/>
</dbReference>
<proteinExistence type="predicted"/>
<reference evidence="2 3" key="1">
    <citation type="journal article" date="2015" name="Nature">
        <title>rRNA introns, odd ribosomes, and small enigmatic genomes across a large radiation of phyla.</title>
        <authorList>
            <person name="Brown C.T."/>
            <person name="Hug L.A."/>
            <person name="Thomas B.C."/>
            <person name="Sharon I."/>
            <person name="Castelle C.J."/>
            <person name="Singh A."/>
            <person name="Wilkins M.J."/>
            <person name="Williams K.H."/>
            <person name="Banfield J.F."/>
        </authorList>
    </citation>
    <scope>NUCLEOTIDE SEQUENCE [LARGE SCALE GENOMIC DNA]</scope>
</reference>
<dbReference type="EMBL" id="LCRO01000007">
    <property type="protein sequence ID" value="KKW35501.1"/>
    <property type="molecule type" value="Genomic_DNA"/>
</dbReference>
<dbReference type="AlphaFoldDB" id="A0A0G1XWY5"/>
<gene>
    <name evidence="2" type="ORF">UY83_C0007G0025</name>
</gene>
<sequence length="187" mass="21809">MLYLANNVAPVERSSFDRDITHEEILSLPRKELIVAIGAYCLMPSHFHLILKALTEGGITKFMRKLSTGYTMYFNVKRARVGNLFVKPFRSKHISDNIYFKQVVPYVLFNPIELFEPQWKTGSGELKKIENKLFQYQYSSLIDFFGQNRPEGAITGNMLREFYPNPDFTEMLCNAQEFYRTRTPTLV</sequence>
<evidence type="ECO:0000313" key="3">
    <source>
        <dbReference type="Proteomes" id="UP000034740"/>
    </source>
</evidence>
<evidence type="ECO:0000259" key="1">
    <source>
        <dbReference type="SMART" id="SM01321"/>
    </source>
</evidence>
<dbReference type="SMART" id="SM01321">
    <property type="entry name" value="Y1_Tnp"/>
    <property type="match status" value="1"/>
</dbReference>
<comment type="caution">
    <text evidence="2">The sequence shown here is derived from an EMBL/GenBank/DDBJ whole genome shotgun (WGS) entry which is preliminary data.</text>
</comment>
<dbReference type="Proteomes" id="UP000034740">
    <property type="component" value="Unassembled WGS sequence"/>
</dbReference>
<dbReference type="PANTHER" id="PTHR34322">
    <property type="entry name" value="TRANSPOSASE, Y1_TNP DOMAIN-CONTAINING"/>
    <property type="match status" value="1"/>
</dbReference>
<dbReference type="PANTHER" id="PTHR34322:SF2">
    <property type="entry name" value="TRANSPOSASE IS200-LIKE DOMAIN-CONTAINING PROTEIN"/>
    <property type="match status" value="1"/>
</dbReference>
<accession>A0A0G1XWY5</accession>
<dbReference type="InterPro" id="IPR002686">
    <property type="entry name" value="Transposase_17"/>
</dbReference>
<evidence type="ECO:0000313" key="2">
    <source>
        <dbReference type="EMBL" id="KKW35501.1"/>
    </source>
</evidence>
<feature type="domain" description="Transposase IS200-like" evidence="1">
    <location>
        <begin position="5"/>
        <end position="110"/>
    </location>
</feature>
<dbReference type="Gene3D" id="3.30.70.1290">
    <property type="entry name" value="Transposase IS200-like"/>
    <property type="match status" value="1"/>
</dbReference>
<name>A0A0G1XWY5_9BACT</name>
<dbReference type="GO" id="GO:0003677">
    <property type="term" value="F:DNA binding"/>
    <property type="evidence" value="ECO:0007669"/>
    <property type="project" value="InterPro"/>
</dbReference>